<reference evidence="2" key="1">
    <citation type="journal article" date="2020" name="Stud. Mycol.">
        <title>101 Dothideomycetes genomes: a test case for predicting lifestyles and emergence of pathogens.</title>
        <authorList>
            <person name="Haridas S."/>
            <person name="Albert R."/>
            <person name="Binder M."/>
            <person name="Bloem J."/>
            <person name="Labutti K."/>
            <person name="Salamov A."/>
            <person name="Andreopoulos B."/>
            <person name="Baker S."/>
            <person name="Barry K."/>
            <person name="Bills G."/>
            <person name="Bluhm B."/>
            <person name="Cannon C."/>
            <person name="Castanera R."/>
            <person name="Culley D."/>
            <person name="Daum C."/>
            <person name="Ezra D."/>
            <person name="Gonzalez J."/>
            <person name="Henrissat B."/>
            <person name="Kuo A."/>
            <person name="Liang C."/>
            <person name="Lipzen A."/>
            <person name="Lutzoni F."/>
            <person name="Magnuson J."/>
            <person name="Mondo S."/>
            <person name="Nolan M."/>
            <person name="Ohm R."/>
            <person name="Pangilinan J."/>
            <person name="Park H.-J."/>
            <person name="Ramirez L."/>
            <person name="Alfaro M."/>
            <person name="Sun H."/>
            <person name="Tritt A."/>
            <person name="Yoshinaga Y."/>
            <person name="Zwiers L.-H."/>
            <person name="Turgeon B."/>
            <person name="Goodwin S."/>
            <person name="Spatafora J."/>
            <person name="Crous P."/>
            <person name="Grigoriev I."/>
        </authorList>
    </citation>
    <scope>NUCLEOTIDE SEQUENCE</scope>
    <source>
        <strain evidence="2">HMLAC05119</strain>
    </source>
</reference>
<proteinExistence type="predicted"/>
<evidence type="ECO:0000256" key="1">
    <source>
        <dbReference type="SAM" id="MobiDB-lite"/>
    </source>
</evidence>
<dbReference type="EMBL" id="ML979136">
    <property type="protein sequence ID" value="KAF1915386.1"/>
    <property type="molecule type" value="Genomic_DNA"/>
</dbReference>
<name>A0A6A5QL31_AMPQU</name>
<feature type="compositionally biased region" description="Basic and acidic residues" evidence="1">
    <location>
        <begin position="555"/>
        <end position="565"/>
    </location>
</feature>
<accession>A0A6A5QL31</accession>
<organism evidence="2 3">
    <name type="scientific">Ampelomyces quisqualis</name>
    <name type="common">Powdery mildew agent</name>
    <dbReference type="NCBI Taxonomy" id="50730"/>
    <lineage>
        <taxon>Eukaryota</taxon>
        <taxon>Fungi</taxon>
        <taxon>Dikarya</taxon>
        <taxon>Ascomycota</taxon>
        <taxon>Pezizomycotina</taxon>
        <taxon>Dothideomycetes</taxon>
        <taxon>Pleosporomycetidae</taxon>
        <taxon>Pleosporales</taxon>
        <taxon>Pleosporineae</taxon>
        <taxon>Phaeosphaeriaceae</taxon>
        <taxon>Ampelomyces</taxon>
    </lineage>
</organism>
<dbReference type="AlphaFoldDB" id="A0A6A5QL31"/>
<feature type="compositionally biased region" description="Basic and acidic residues" evidence="1">
    <location>
        <begin position="168"/>
        <end position="185"/>
    </location>
</feature>
<dbReference type="Proteomes" id="UP000800096">
    <property type="component" value="Unassembled WGS sequence"/>
</dbReference>
<feature type="region of interest" description="Disordered" evidence="1">
    <location>
        <begin position="480"/>
        <end position="509"/>
    </location>
</feature>
<keyword evidence="3" id="KW-1185">Reference proteome</keyword>
<protein>
    <submittedName>
        <fullName evidence="2">Uncharacterized protein</fullName>
    </submittedName>
</protein>
<feature type="region of interest" description="Disordered" evidence="1">
    <location>
        <begin position="123"/>
        <end position="192"/>
    </location>
</feature>
<feature type="region of interest" description="Disordered" evidence="1">
    <location>
        <begin position="15"/>
        <end position="35"/>
    </location>
</feature>
<feature type="region of interest" description="Disordered" evidence="1">
    <location>
        <begin position="555"/>
        <end position="579"/>
    </location>
</feature>
<evidence type="ECO:0000313" key="3">
    <source>
        <dbReference type="Proteomes" id="UP000800096"/>
    </source>
</evidence>
<gene>
    <name evidence="2" type="ORF">BDU57DRAFT_549055</name>
</gene>
<dbReference type="OrthoDB" id="3903267at2759"/>
<evidence type="ECO:0000313" key="2">
    <source>
        <dbReference type="EMBL" id="KAF1915386.1"/>
    </source>
</evidence>
<sequence>MPFYHNNQLTMVGLDSEDEDKSYVPSTPVKRKRDFESTMSSMQELDSPVSVFNDTTPSDGMWTDAHMGDQYDIPLNLWPTSSFTEAYDPSHDWFLNGHRDMRDAPMESGDYDEREAQTMSGIATEADQVDQAATTEGTVDKVEEQEDRAVSSTSYTPRAASDSDESDYAERRPSKVPKLNKDGIPRKPRQPRARLLKWDDNDWKNVALGLVWACGENGIQIPFDQASQIVSESCTAGALQQALLKLRGKQISEGHQIPSLRMAWTRKNKNSTYSSSANTKTQQTAPGTNKILLPKKRPTRFASNQTLMITLKRAYKDADRYLLAVPYGPAATVVQADQTSANGTQLSTATPSYPGHLTSGQTVPMGLHVDMPMLSKHEPIYQLGWGAEHYATMSCVGPAEYQQQNDLSQSFATTFSGANVVVSTPKWAGDNTKRHRRHTTVAEFDHDFMRHLQHDGTAEVPRTPTKQNTLAATLAAARTPGKPSQVTWSLPANHRDRSDEPMSPLSPVPRRDWQYSQLLERRRGPTAAAFRQYDRNEWVPDVHGSLLEQNFDLKDDGEEPQRDAFSHYGVGSYTGENPI</sequence>